<gene>
    <name evidence="2" type="ORF">PECUL_23A042933</name>
</gene>
<evidence type="ECO:0000313" key="2">
    <source>
        <dbReference type="EMBL" id="CAH2226226.1"/>
    </source>
</evidence>
<dbReference type="AlphaFoldDB" id="A0AAD1VPU0"/>
<feature type="compositionally biased region" description="Basic and acidic residues" evidence="1">
    <location>
        <begin position="280"/>
        <end position="289"/>
    </location>
</feature>
<dbReference type="Proteomes" id="UP001295444">
    <property type="component" value="Chromosome 01"/>
</dbReference>
<feature type="compositionally biased region" description="Basic residues" evidence="1">
    <location>
        <begin position="183"/>
        <end position="193"/>
    </location>
</feature>
<evidence type="ECO:0000313" key="3">
    <source>
        <dbReference type="Proteomes" id="UP001295444"/>
    </source>
</evidence>
<protein>
    <submittedName>
        <fullName evidence="2">Uncharacterized protein</fullName>
    </submittedName>
</protein>
<sequence>MTDLLEQVVHPDFSSEDVANVFSNKPLGNTPNEPKDINQAFFAIQKLYQTQLRVFWELASLRHYIEQKLVPRGLRPDILLPDKVKTEEQLAEWNSILLECSAKIMHFLIQLEQQSLDKTNGELDIEIKKIRTFDKEPSFSAMENKLSKNLENFKRNIRQKKHYKFQRDYRDFQEGNIFKNKNKRRFNINKTHSKGFSSSDETEWSESESRPRYQKRQNTRFTQYTPSGQTKGILRNTDRNITFTDPPVDPSVITNSRHESTAGPTQSPLTFLDQDWPQPQRERLRDRNRWGYKTQKSNFQ</sequence>
<dbReference type="EMBL" id="OW240912">
    <property type="protein sequence ID" value="CAH2226226.1"/>
    <property type="molecule type" value="Genomic_DNA"/>
</dbReference>
<organism evidence="2 3">
    <name type="scientific">Pelobates cultripes</name>
    <name type="common">Western spadefoot toad</name>
    <dbReference type="NCBI Taxonomy" id="61616"/>
    <lineage>
        <taxon>Eukaryota</taxon>
        <taxon>Metazoa</taxon>
        <taxon>Chordata</taxon>
        <taxon>Craniata</taxon>
        <taxon>Vertebrata</taxon>
        <taxon>Euteleostomi</taxon>
        <taxon>Amphibia</taxon>
        <taxon>Batrachia</taxon>
        <taxon>Anura</taxon>
        <taxon>Pelobatoidea</taxon>
        <taxon>Pelobatidae</taxon>
        <taxon>Pelobates</taxon>
    </lineage>
</organism>
<feature type="region of interest" description="Disordered" evidence="1">
    <location>
        <begin position="183"/>
        <end position="300"/>
    </location>
</feature>
<accession>A0AAD1VPU0</accession>
<feature type="compositionally biased region" description="Polar residues" evidence="1">
    <location>
        <begin position="219"/>
        <end position="230"/>
    </location>
</feature>
<reference evidence="2" key="1">
    <citation type="submission" date="2022-03" db="EMBL/GenBank/DDBJ databases">
        <authorList>
            <person name="Alioto T."/>
            <person name="Alioto T."/>
            <person name="Gomez Garrido J."/>
        </authorList>
    </citation>
    <scope>NUCLEOTIDE SEQUENCE</scope>
</reference>
<keyword evidence="3" id="KW-1185">Reference proteome</keyword>
<name>A0AAD1VPU0_PELCU</name>
<proteinExistence type="predicted"/>
<evidence type="ECO:0000256" key="1">
    <source>
        <dbReference type="SAM" id="MobiDB-lite"/>
    </source>
</evidence>